<dbReference type="SUPFAM" id="SSF53098">
    <property type="entry name" value="Ribonuclease H-like"/>
    <property type="match status" value="1"/>
</dbReference>
<dbReference type="GO" id="GO:0005737">
    <property type="term" value="C:cytoplasm"/>
    <property type="evidence" value="ECO:0007669"/>
    <property type="project" value="TreeGrafter"/>
</dbReference>
<dbReference type="OrthoDB" id="1920326at2759"/>
<keyword evidence="5" id="KW-1185">Reference proteome</keyword>
<gene>
    <name evidence="4" type="ORF">NE237_028826</name>
</gene>
<proteinExistence type="predicted"/>
<keyword evidence="1" id="KW-0540">Nuclease</keyword>
<dbReference type="InterPro" id="IPR012337">
    <property type="entry name" value="RNaseH-like_sf"/>
</dbReference>
<dbReference type="CDD" id="cd06141">
    <property type="entry name" value="WRN_exo"/>
    <property type="match status" value="1"/>
</dbReference>
<protein>
    <recommendedName>
        <fullName evidence="3">3'-5' exonuclease domain-containing protein</fullName>
    </recommendedName>
</protein>
<dbReference type="PANTHER" id="PTHR13620:SF105">
    <property type="entry name" value="OS01G0737700 PROTEIN"/>
    <property type="match status" value="1"/>
</dbReference>
<keyword evidence="2" id="KW-0378">Hydrolase</keyword>
<dbReference type="GO" id="GO:0003676">
    <property type="term" value="F:nucleic acid binding"/>
    <property type="evidence" value="ECO:0007669"/>
    <property type="project" value="InterPro"/>
</dbReference>
<evidence type="ECO:0000313" key="4">
    <source>
        <dbReference type="EMBL" id="KAJ4951994.1"/>
    </source>
</evidence>
<sequence length="285" mass="32203">MLIPVPGSRSSFVSLSRFPHSVPTSLWSLIHSPLKPESSETMKRITMSTYSCEASQTKKRITISTNSYEPSETKKRIIISTNSNEPPSHEYKVNFLEDNILCTVTRTCSVVSQWLTSIQTIHDHCMTNLIVGLDIEWRPKFRPGAKNPVAILQLCVDGRCLIFQIMHCDHVPPSLITFLNNQNYTFVGVEINSDVNSLIHDYGLSVSCTKDLRFLAAEKLEREELQRAGLKTLALVVLGKELKKPRNITLSKWDDLQLSNDQVCYACIDAFVSFEIGRYLISGSY</sequence>
<dbReference type="InterPro" id="IPR051132">
    <property type="entry name" value="3-5_Exonuclease_domain"/>
</dbReference>
<comment type="caution">
    <text evidence="4">The sequence shown here is derived from an EMBL/GenBank/DDBJ whole genome shotgun (WGS) entry which is preliminary data.</text>
</comment>
<dbReference type="FunFam" id="3.30.420.10:FF:000054">
    <property type="entry name" value="Werner Syndrome-like exonuclease"/>
    <property type="match status" value="1"/>
</dbReference>
<dbReference type="GO" id="GO:0005634">
    <property type="term" value="C:nucleus"/>
    <property type="evidence" value="ECO:0007669"/>
    <property type="project" value="TreeGrafter"/>
</dbReference>
<dbReference type="GO" id="GO:0006139">
    <property type="term" value="P:nucleobase-containing compound metabolic process"/>
    <property type="evidence" value="ECO:0007669"/>
    <property type="project" value="InterPro"/>
</dbReference>
<evidence type="ECO:0000256" key="1">
    <source>
        <dbReference type="ARBA" id="ARBA00022722"/>
    </source>
</evidence>
<dbReference type="Gene3D" id="3.30.420.10">
    <property type="entry name" value="Ribonuclease H-like superfamily/Ribonuclease H"/>
    <property type="match status" value="1"/>
</dbReference>
<evidence type="ECO:0000256" key="2">
    <source>
        <dbReference type="ARBA" id="ARBA00022801"/>
    </source>
</evidence>
<dbReference type="Proteomes" id="UP001141806">
    <property type="component" value="Unassembled WGS sequence"/>
</dbReference>
<organism evidence="4 5">
    <name type="scientific">Protea cynaroides</name>
    <dbReference type="NCBI Taxonomy" id="273540"/>
    <lineage>
        <taxon>Eukaryota</taxon>
        <taxon>Viridiplantae</taxon>
        <taxon>Streptophyta</taxon>
        <taxon>Embryophyta</taxon>
        <taxon>Tracheophyta</taxon>
        <taxon>Spermatophyta</taxon>
        <taxon>Magnoliopsida</taxon>
        <taxon>Proteales</taxon>
        <taxon>Proteaceae</taxon>
        <taxon>Protea</taxon>
    </lineage>
</organism>
<dbReference type="InterPro" id="IPR002562">
    <property type="entry name" value="3'-5'_exonuclease_dom"/>
</dbReference>
<reference evidence="4" key="1">
    <citation type="journal article" date="2023" name="Plant J.">
        <title>The genome of the king protea, Protea cynaroides.</title>
        <authorList>
            <person name="Chang J."/>
            <person name="Duong T.A."/>
            <person name="Schoeman C."/>
            <person name="Ma X."/>
            <person name="Roodt D."/>
            <person name="Barker N."/>
            <person name="Li Z."/>
            <person name="Van de Peer Y."/>
            <person name="Mizrachi E."/>
        </authorList>
    </citation>
    <scope>NUCLEOTIDE SEQUENCE</scope>
    <source>
        <tissue evidence="4">Young leaves</tissue>
    </source>
</reference>
<dbReference type="GO" id="GO:0008408">
    <property type="term" value="F:3'-5' exonuclease activity"/>
    <property type="evidence" value="ECO:0007669"/>
    <property type="project" value="InterPro"/>
</dbReference>
<accession>A0A9Q0JT87</accession>
<dbReference type="PANTHER" id="PTHR13620">
    <property type="entry name" value="3-5 EXONUCLEASE"/>
    <property type="match status" value="1"/>
</dbReference>
<evidence type="ECO:0000313" key="5">
    <source>
        <dbReference type="Proteomes" id="UP001141806"/>
    </source>
</evidence>
<dbReference type="AlphaFoldDB" id="A0A9Q0JT87"/>
<name>A0A9Q0JT87_9MAGN</name>
<dbReference type="EMBL" id="JAMYWD010000012">
    <property type="protein sequence ID" value="KAJ4951994.1"/>
    <property type="molecule type" value="Genomic_DNA"/>
</dbReference>
<dbReference type="InterPro" id="IPR036397">
    <property type="entry name" value="RNaseH_sf"/>
</dbReference>
<feature type="domain" description="3'-5' exonuclease" evidence="3">
    <location>
        <begin position="130"/>
        <end position="279"/>
    </location>
</feature>
<evidence type="ECO:0000259" key="3">
    <source>
        <dbReference type="Pfam" id="PF01612"/>
    </source>
</evidence>
<dbReference type="Pfam" id="PF01612">
    <property type="entry name" value="DNA_pol_A_exo1"/>
    <property type="match status" value="1"/>
</dbReference>